<organism evidence="1 2">
    <name type="scientific">Cnuella takakiae</name>
    <dbReference type="NCBI Taxonomy" id="1302690"/>
    <lineage>
        <taxon>Bacteria</taxon>
        <taxon>Pseudomonadati</taxon>
        <taxon>Bacteroidota</taxon>
        <taxon>Chitinophagia</taxon>
        <taxon>Chitinophagales</taxon>
        <taxon>Chitinophagaceae</taxon>
        <taxon>Cnuella</taxon>
    </lineage>
</organism>
<accession>A0A1M4SA73</accession>
<dbReference type="OrthoDB" id="1411058at2"/>
<evidence type="ECO:0000313" key="2">
    <source>
        <dbReference type="Proteomes" id="UP000184368"/>
    </source>
</evidence>
<name>A0A1M4SA73_9BACT</name>
<protein>
    <submittedName>
        <fullName evidence="1">Type VI secretion, VasB, ImpH, VC_A0111</fullName>
    </submittedName>
</protein>
<reference evidence="1 2" key="1">
    <citation type="submission" date="2016-11" db="EMBL/GenBank/DDBJ databases">
        <authorList>
            <person name="Jaros S."/>
            <person name="Januszkiewicz K."/>
            <person name="Wedrychowicz H."/>
        </authorList>
    </citation>
    <scope>NUCLEOTIDE SEQUENCE [LARGE SCALE GENOMIC DNA]</scope>
    <source>
        <strain evidence="1 2">DSM 26897</strain>
    </source>
</reference>
<dbReference type="Pfam" id="PF06996">
    <property type="entry name" value="T6SS_TssG"/>
    <property type="match status" value="1"/>
</dbReference>
<dbReference type="Proteomes" id="UP000184368">
    <property type="component" value="Unassembled WGS sequence"/>
</dbReference>
<proteinExistence type="predicted"/>
<keyword evidence="2" id="KW-1185">Reference proteome</keyword>
<dbReference type="AlphaFoldDB" id="A0A1M4SA73"/>
<dbReference type="RefSeq" id="WP_073038860.1">
    <property type="nucleotide sequence ID" value="NZ_FQUO01000001.1"/>
</dbReference>
<dbReference type="STRING" id="1302690.BUE76_23045"/>
<evidence type="ECO:0000313" key="1">
    <source>
        <dbReference type="EMBL" id="SHE28947.1"/>
    </source>
</evidence>
<dbReference type="InterPro" id="IPR010732">
    <property type="entry name" value="T6SS_TssG-like"/>
</dbReference>
<dbReference type="EMBL" id="FQUO01000001">
    <property type="protein sequence ID" value="SHE28947.1"/>
    <property type="molecule type" value="Genomic_DNA"/>
</dbReference>
<gene>
    <name evidence="1" type="ORF">SAMN05444008_10137</name>
</gene>
<sequence length="316" mass="36363">MQYADHLLLTTMGNLVQDFRAEVIAAELVAQGVSAERILIQGMGGQKRSLRKDVEAINEAESNYDHKEFTVIQTPRDGLYDMLPEGIFHDASTHRHTDTEEAIIQAMKQRRRQEEDARKFFLPFEATINYLRMQMAMYEHRLDMRTFYDELISIFRDEWELFQYLDNRQSDILLHLLPILHNIRDDHPKVATVMELMFQLPVSISLRRQLPQHPATPIMSSLGSQALGIDFSTGNMVMEEGLDEIVVTIGPVTPDAFQQFLPGRKNSRILELLCDYLLPVHLDIVTEINLPQESRQTRLADEFSTANSVLGTDTYL</sequence>